<evidence type="ECO:0000313" key="2">
    <source>
        <dbReference type="EMBL" id="MFF0546425.1"/>
    </source>
</evidence>
<keyword evidence="3" id="KW-1185">Reference proteome</keyword>
<feature type="region of interest" description="Disordered" evidence="1">
    <location>
        <begin position="165"/>
        <end position="198"/>
    </location>
</feature>
<proteinExistence type="predicted"/>
<dbReference type="EMBL" id="JBIAMX010000021">
    <property type="protein sequence ID" value="MFF0546425.1"/>
    <property type="molecule type" value="Genomic_DNA"/>
</dbReference>
<evidence type="ECO:0008006" key="4">
    <source>
        <dbReference type="Google" id="ProtNLM"/>
    </source>
</evidence>
<name>A0ABW6PVG7_9NOCA</name>
<dbReference type="Gene3D" id="1.20.1260.20">
    <property type="entry name" value="PPE superfamily"/>
    <property type="match status" value="1"/>
</dbReference>
<reference evidence="2 3" key="1">
    <citation type="submission" date="2024-10" db="EMBL/GenBank/DDBJ databases">
        <title>The Natural Products Discovery Center: Release of the First 8490 Sequenced Strains for Exploring Actinobacteria Biosynthetic Diversity.</title>
        <authorList>
            <person name="Kalkreuter E."/>
            <person name="Kautsar S.A."/>
            <person name="Yang D."/>
            <person name="Bader C.D."/>
            <person name="Teijaro C.N."/>
            <person name="Fluegel L."/>
            <person name="Davis C.M."/>
            <person name="Simpson J.R."/>
            <person name="Lauterbach L."/>
            <person name="Steele A.D."/>
            <person name="Gui C."/>
            <person name="Meng S."/>
            <person name="Li G."/>
            <person name="Viehrig K."/>
            <person name="Ye F."/>
            <person name="Su P."/>
            <person name="Kiefer A.F."/>
            <person name="Nichols A."/>
            <person name="Cepeda A.J."/>
            <person name="Yan W."/>
            <person name="Fan B."/>
            <person name="Jiang Y."/>
            <person name="Adhikari A."/>
            <person name="Zheng C.-J."/>
            <person name="Schuster L."/>
            <person name="Cowan T.M."/>
            <person name="Smanski M.J."/>
            <person name="Chevrette M.G."/>
            <person name="De Carvalho L.P.S."/>
            <person name="Shen B."/>
        </authorList>
    </citation>
    <scope>NUCLEOTIDE SEQUENCE [LARGE SCALE GENOMIC DNA]</scope>
    <source>
        <strain evidence="2 3">NPDC004045</strain>
    </source>
</reference>
<comment type="caution">
    <text evidence="2">The sequence shown here is derived from an EMBL/GenBank/DDBJ whole genome shotgun (WGS) entry which is preliminary data.</text>
</comment>
<organism evidence="2 3">
    <name type="scientific">Nocardia thailandica</name>
    <dbReference type="NCBI Taxonomy" id="257275"/>
    <lineage>
        <taxon>Bacteria</taxon>
        <taxon>Bacillati</taxon>
        <taxon>Actinomycetota</taxon>
        <taxon>Actinomycetes</taxon>
        <taxon>Mycobacteriales</taxon>
        <taxon>Nocardiaceae</taxon>
        <taxon>Nocardia</taxon>
    </lineage>
</organism>
<dbReference type="RefSeq" id="WP_387702780.1">
    <property type="nucleotide sequence ID" value="NZ_JBIAMX010000021.1"/>
</dbReference>
<feature type="region of interest" description="Disordered" evidence="1">
    <location>
        <begin position="228"/>
        <end position="278"/>
    </location>
</feature>
<dbReference type="Proteomes" id="UP001601444">
    <property type="component" value="Unassembled WGS sequence"/>
</dbReference>
<evidence type="ECO:0000313" key="3">
    <source>
        <dbReference type="Proteomes" id="UP001601444"/>
    </source>
</evidence>
<protein>
    <recommendedName>
        <fullName evidence="4">PPE family domain-containing protein</fullName>
    </recommendedName>
</protein>
<feature type="compositionally biased region" description="Low complexity" evidence="1">
    <location>
        <begin position="240"/>
        <end position="271"/>
    </location>
</feature>
<accession>A0ABW6PVG7</accession>
<dbReference type="InterPro" id="IPR038332">
    <property type="entry name" value="PPE_sf"/>
</dbReference>
<sequence>MGDPQRILPGFADAAPSAASAHTAAEFDRARARSGRTYEALLAEGVGVDPDYARTRERFEAWSHEQIHDAVHGPAGMDVARLQAARQAWFDAYAQLSRSATFHLLGIERLLSRGAWAGASGDAARAASTAFGRSADLVAQVFAATADRLDALAWAAEATRLAVPAPAGTPPADPDDPASHILPGLPNPATSTAEREAAERARLDAVAAMNNIYKPGFPPNGSGVPAFPAVPASGTDRRGGTASAAAALPGRTAAPDSRRPTAATPGSAAPTEDTGAVA</sequence>
<gene>
    <name evidence="2" type="ORF">ACFYTF_26680</name>
</gene>
<evidence type="ECO:0000256" key="1">
    <source>
        <dbReference type="SAM" id="MobiDB-lite"/>
    </source>
</evidence>